<dbReference type="Gene3D" id="3.40.50.150">
    <property type="entry name" value="Vaccinia Virus protein VP39"/>
    <property type="match status" value="1"/>
</dbReference>
<dbReference type="SUPFAM" id="SSF53335">
    <property type="entry name" value="S-adenosyl-L-methionine-dependent methyltransferases"/>
    <property type="match status" value="1"/>
</dbReference>
<keyword evidence="1" id="KW-0489">Methyltransferase</keyword>
<feature type="domain" description="O-methyltransferase C-terminal" evidence="4">
    <location>
        <begin position="29"/>
        <end position="205"/>
    </location>
</feature>
<dbReference type="AlphaFoldDB" id="A0A8H5LN11"/>
<evidence type="ECO:0000256" key="2">
    <source>
        <dbReference type="ARBA" id="ARBA00022679"/>
    </source>
</evidence>
<dbReference type="Proteomes" id="UP000518752">
    <property type="component" value="Unassembled WGS sequence"/>
</dbReference>
<keyword evidence="3" id="KW-0949">S-adenosyl-L-methionine</keyword>
<gene>
    <name evidence="5" type="ORF">D9757_012045</name>
</gene>
<evidence type="ECO:0000259" key="4">
    <source>
        <dbReference type="Pfam" id="PF00891"/>
    </source>
</evidence>
<dbReference type="OrthoDB" id="2410195at2759"/>
<dbReference type="InterPro" id="IPR016461">
    <property type="entry name" value="COMT-like"/>
</dbReference>
<dbReference type="GO" id="GO:0032259">
    <property type="term" value="P:methylation"/>
    <property type="evidence" value="ECO:0007669"/>
    <property type="project" value="UniProtKB-KW"/>
</dbReference>
<dbReference type="PANTHER" id="PTHR43712:SF2">
    <property type="entry name" value="O-METHYLTRANSFERASE CICE"/>
    <property type="match status" value="1"/>
</dbReference>
<keyword evidence="2" id="KW-0808">Transferase</keyword>
<evidence type="ECO:0000256" key="3">
    <source>
        <dbReference type="ARBA" id="ARBA00022691"/>
    </source>
</evidence>
<keyword evidence="6" id="KW-1185">Reference proteome</keyword>
<evidence type="ECO:0000256" key="1">
    <source>
        <dbReference type="ARBA" id="ARBA00022603"/>
    </source>
</evidence>
<dbReference type="GO" id="GO:0008171">
    <property type="term" value="F:O-methyltransferase activity"/>
    <property type="evidence" value="ECO:0007669"/>
    <property type="project" value="InterPro"/>
</dbReference>
<dbReference type="PANTHER" id="PTHR43712">
    <property type="entry name" value="PUTATIVE (AFU_ORTHOLOGUE AFUA_4G14580)-RELATED"/>
    <property type="match status" value="1"/>
</dbReference>
<dbReference type="Pfam" id="PF00891">
    <property type="entry name" value="Methyltransf_2"/>
    <property type="match status" value="1"/>
</dbReference>
<dbReference type="InterPro" id="IPR001077">
    <property type="entry name" value="COMT_C"/>
</dbReference>
<evidence type="ECO:0000313" key="5">
    <source>
        <dbReference type="EMBL" id="KAF5363099.1"/>
    </source>
</evidence>
<dbReference type="EMBL" id="JAACJN010000191">
    <property type="protein sequence ID" value="KAF5363099.1"/>
    <property type="molecule type" value="Genomic_DNA"/>
</dbReference>
<name>A0A8H5LN11_9AGAR</name>
<comment type="caution">
    <text evidence="5">The sequence shown here is derived from an EMBL/GenBank/DDBJ whole genome shotgun (WGS) entry which is preliminary data.</text>
</comment>
<protein>
    <recommendedName>
        <fullName evidence="4">O-methyltransferase C-terminal domain-containing protein</fullName>
    </recommendedName>
</protein>
<proteinExistence type="predicted"/>
<dbReference type="InterPro" id="IPR029063">
    <property type="entry name" value="SAM-dependent_MTases_sf"/>
</dbReference>
<dbReference type="PROSITE" id="PS51683">
    <property type="entry name" value="SAM_OMT_II"/>
    <property type="match status" value="1"/>
</dbReference>
<evidence type="ECO:0000313" key="6">
    <source>
        <dbReference type="Proteomes" id="UP000518752"/>
    </source>
</evidence>
<accession>A0A8H5LN11</accession>
<organism evidence="5 6">
    <name type="scientific">Collybiopsis confluens</name>
    <dbReference type="NCBI Taxonomy" id="2823264"/>
    <lineage>
        <taxon>Eukaryota</taxon>
        <taxon>Fungi</taxon>
        <taxon>Dikarya</taxon>
        <taxon>Basidiomycota</taxon>
        <taxon>Agaricomycotina</taxon>
        <taxon>Agaricomycetes</taxon>
        <taxon>Agaricomycetidae</taxon>
        <taxon>Agaricales</taxon>
        <taxon>Marasmiineae</taxon>
        <taxon>Omphalotaceae</taxon>
        <taxon>Collybiopsis</taxon>
    </lineage>
</organism>
<sequence>MIRSDEGMKCAALMPEHFLDPETSFSGEPQKTPFNRTYGTDLPFFDWYAKEENEAYRRRFGLAMLGSRKFEPANAILLGFKWEDLPKGSKVVDVGGGIGSLSLIIAEAIPDLNFVIQDSKLTVTHAVEFWNVKMPSALESGRVKLQAHDFFTPQPVKDASVFLLRSILHDWSDPYVRKILKNLRVSATPETKLVIADAIVPYSCNAAVTEGIPGASKEAVPVPLLPSLGKANSYAYQADMSMWAYFNGQNRTLGHSISLSEECGWKVVHVHYIPGSSIGQIVCVPM</sequence>
<reference evidence="5 6" key="1">
    <citation type="journal article" date="2020" name="ISME J.">
        <title>Uncovering the hidden diversity of litter-decomposition mechanisms in mushroom-forming fungi.</title>
        <authorList>
            <person name="Floudas D."/>
            <person name="Bentzer J."/>
            <person name="Ahren D."/>
            <person name="Johansson T."/>
            <person name="Persson P."/>
            <person name="Tunlid A."/>
        </authorList>
    </citation>
    <scope>NUCLEOTIDE SEQUENCE [LARGE SCALE GENOMIC DNA]</scope>
    <source>
        <strain evidence="5 6">CBS 406.79</strain>
    </source>
</reference>